<accession>A0A6A2YP82</accession>
<comment type="caution">
    <text evidence="2">The sequence shown here is derived from an EMBL/GenBank/DDBJ whole genome shotgun (WGS) entry which is preliminary data.</text>
</comment>
<protein>
    <submittedName>
        <fullName evidence="2">Lipid-binding protein AIR1</fullName>
    </submittedName>
</protein>
<dbReference type="Proteomes" id="UP000436088">
    <property type="component" value="Unassembled WGS sequence"/>
</dbReference>
<proteinExistence type="predicted"/>
<dbReference type="EMBL" id="VEPZ02001313">
    <property type="protein sequence ID" value="KAE8681194.1"/>
    <property type="molecule type" value="Genomic_DNA"/>
</dbReference>
<name>A0A6A2YP82_HIBSY</name>
<evidence type="ECO:0000313" key="2">
    <source>
        <dbReference type="EMBL" id="KAE8681194.1"/>
    </source>
</evidence>
<gene>
    <name evidence="2" type="ORF">F3Y22_tig00111338pilonHSYRG00137</name>
</gene>
<keyword evidence="3" id="KW-1185">Reference proteome</keyword>
<reference evidence="2" key="1">
    <citation type="submission" date="2019-09" db="EMBL/GenBank/DDBJ databases">
        <title>Draft genome information of white flower Hibiscus syriacus.</title>
        <authorList>
            <person name="Kim Y.-M."/>
        </authorList>
    </citation>
    <scope>NUCLEOTIDE SEQUENCE [LARGE SCALE GENOMIC DNA]</scope>
    <source>
        <strain evidence="2">YM2019G1</strain>
    </source>
</reference>
<dbReference type="InterPro" id="IPR036312">
    <property type="entry name" value="Bifun_inhib/LTP/seed_sf"/>
</dbReference>
<feature type="domain" description="Reverse transcriptase zinc-binding" evidence="1">
    <location>
        <begin position="217"/>
        <end position="293"/>
    </location>
</feature>
<dbReference type="Gene3D" id="1.10.110.10">
    <property type="entry name" value="Plant lipid-transfer and hydrophobic proteins"/>
    <property type="match status" value="1"/>
</dbReference>
<evidence type="ECO:0000313" key="3">
    <source>
        <dbReference type="Proteomes" id="UP000436088"/>
    </source>
</evidence>
<dbReference type="InterPro" id="IPR026960">
    <property type="entry name" value="RVT-Znf"/>
</dbReference>
<organism evidence="2 3">
    <name type="scientific">Hibiscus syriacus</name>
    <name type="common">Rose of Sharon</name>
    <dbReference type="NCBI Taxonomy" id="106335"/>
    <lineage>
        <taxon>Eukaryota</taxon>
        <taxon>Viridiplantae</taxon>
        <taxon>Streptophyta</taxon>
        <taxon>Embryophyta</taxon>
        <taxon>Tracheophyta</taxon>
        <taxon>Spermatophyta</taxon>
        <taxon>Magnoliopsida</taxon>
        <taxon>eudicotyledons</taxon>
        <taxon>Gunneridae</taxon>
        <taxon>Pentapetalae</taxon>
        <taxon>rosids</taxon>
        <taxon>malvids</taxon>
        <taxon>Malvales</taxon>
        <taxon>Malvaceae</taxon>
        <taxon>Malvoideae</taxon>
        <taxon>Hibiscus</taxon>
    </lineage>
</organism>
<dbReference type="Pfam" id="PF13966">
    <property type="entry name" value="zf-RVT"/>
    <property type="match status" value="1"/>
</dbReference>
<evidence type="ECO:0000259" key="1">
    <source>
        <dbReference type="Pfam" id="PF13966"/>
    </source>
</evidence>
<sequence length="363" mass="42021">MNIPLHCLGFALSPRFYDTRFLETLAPGGIQRKEPNLDKEVVQGVMEAFSRIVENRDEERMLREQFATFHIKKGLYSLLAAQLNAVTMEAIDWWSTYGTETPELAEADKLVYVHSNIRLSSRFSEAYKEGPHKKWDMDLESTNLESSMIEDMVWEDLEEDEDNEAIRPFFKWEHNLWDYFKRTLDRAVRGCGERDSLFLSCSTNGAYTQRSYCLSVVDMDNGKDYLWSIVWDNGATTKVQGFVSRSSQRRIPSFVELAKSDVPLESQMCVMCKEEMAIVNHVLCHFKVTWRLWIRWLCHGMTNRFVNLTSHFWNMVFFGFCWALCLIQGLADLEAAVGLCTAARARLLGININFPISLSLVHK</sequence>
<dbReference type="AlphaFoldDB" id="A0A6A2YP82"/>